<dbReference type="EMBL" id="FTNV01000002">
    <property type="protein sequence ID" value="SIS19647.1"/>
    <property type="molecule type" value="Genomic_DNA"/>
</dbReference>
<keyword evidence="1" id="KW-0812">Transmembrane</keyword>
<reference evidence="3 4" key="1">
    <citation type="submission" date="2017-01" db="EMBL/GenBank/DDBJ databases">
        <authorList>
            <person name="Mah S.A."/>
            <person name="Swanson W.J."/>
            <person name="Moy G.W."/>
            <person name="Vacquier V.D."/>
        </authorList>
    </citation>
    <scope>NUCLEOTIDE SEQUENCE [LARGE SCALE GENOMIC DNA]</scope>
    <source>
        <strain evidence="3 4">DSM 29590</strain>
    </source>
</reference>
<dbReference type="InterPro" id="IPR036388">
    <property type="entry name" value="WH-like_DNA-bd_sf"/>
</dbReference>
<dbReference type="Pfam" id="PF00196">
    <property type="entry name" value="GerE"/>
    <property type="match status" value="1"/>
</dbReference>
<dbReference type="Gene3D" id="1.10.10.10">
    <property type="entry name" value="Winged helix-like DNA-binding domain superfamily/Winged helix DNA-binding domain"/>
    <property type="match status" value="1"/>
</dbReference>
<dbReference type="CDD" id="cd06170">
    <property type="entry name" value="LuxR_C_like"/>
    <property type="match status" value="1"/>
</dbReference>
<dbReference type="InterPro" id="IPR000792">
    <property type="entry name" value="Tscrpt_reg_LuxR_C"/>
</dbReference>
<evidence type="ECO:0000256" key="1">
    <source>
        <dbReference type="SAM" id="Phobius"/>
    </source>
</evidence>
<proteinExistence type="predicted"/>
<dbReference type="InterPro" id="IPR016032">
    <property type="entry name" value="Sig_transdc_resp-reg_C-effctor"/>
</dbReference>
<gene>
    <name evidence="3" type="ORF">SAMN05421666_2467</name>
</gene>
<dbReference type="STRING" id="573024.SAMN05216208_2852"/>
<dbReference type="GO" id="GO:0003677">
    <property type="term" value="F:DNA binding"/>
    <property type="evidence" value="ECO:0007669"/>
    <property type="project" value="InterPro"/>
</dbReference>
<evidence type="ECO:0000259" key="2">
    <source>
        <dbReference type="SMART" id="SM00421"/>
    </source>
</evidence>
<accession>A0A1N7H464</accession>
<dbReference type="Proteomes" id="UP000186019">
    <property type="component" value="Unassembled WGS sequence"/>
</dbReference>
<dbReference type="SMART" id="SM00421">
    <property type="entry name" value="HTH_LUXR"/>
    <property type="match status" value="1"/>
</dbReference>
<name>A0A1N7H464_9RHOB</name>
<keyword evidence="4" id="KW-1185">Reference proteome</keyword>
<keyword evidence="1" id="KW-0472">Membrane</keyword>
<evidence type="ECO:0000313" key="4">
    <source>
        <dbReference type="Proteomes" id="UP000186019"/>
    </source>
</evidence>
<sequence>MSRIWAVGLLAVGAIATLKTYVVVHFTTLSLFSDLAMISGLFVLFYGLTGAVAYFSFTQLRAYLERQRKEKLSPGAGEPVAKETVILRNAPDWGLSQAEADVAIFVAKGFSNNEIAEMRGCAIATVKSQLGRIYQKSGLESRYQLIAFVTDEVCSMATEQRSDKKQVMTQDALPLAGRARSAA</sequence>
<dbReference type="GO" id="GO:0006355">
    <property type="term" value="P:regulation of DNA-templated transcription"/>
    <property type="evidence" value="ECO:0007669"/>
    <property type="project" value="InterPro"/>
</dbReference>
<dbReference type="PRINTS" id="PR00038">
    <property type="entry name" value="HTHLUXR"/>
</dbReference>
<dbReference type="RefSeq" id="WP_076534389.1">
    <property type="nucleotide sequence ID" value="NZ_CANNEL010000007.1"/>
</dbReference>
<keyword evidence="1" id="KW-1133">Transmembrane helix</keyword>
<evidence type="ECO:0000313" key="3">
    <source>
        <dbReference type="EMBL" id="SIS19647.1"/>
    </source>
</evidence>
<dbReference type="OrthoDB" id="8277135at2"/>
<dbReference type="AlphaFoldDB" id="A0A1N7H464"/>
<feature type="transmembrane region" description="Helical" evidence="1">
    <location>
        <begin position="36"/>
        <end position="57"/>
    </location>
</feature>
<feature type="domain" description="HTH luxR-type" evidence="2">
    <location>
        <begin position="92"/>
        <end position="149"/>
    </location>
</feature>
<protein>
    <submittedName>
        <fullName evidence="3">Regulatory protein, luxR family</fullName>
    </submittedName>
</protein>
<organism evidence="3 4">
    <name type="scientific">Roseovarius nanhaiticus</name>
    <dbReference type="NCBI Taxonomy" id="573024"/>
    <lineage>
        <taxon>Bacteria</taxon>
        <taxon>Pseudomonadati</taxon>
        <taxon>Pseudomonadota</taxon>
        <taxon>Alphaproteobacteria</taxon>
        <taxon>Rhodobacterales</taxon>
        <taxon>Roseobacteraceae</taxon>
        <taxon>Roseovarius</taxon>
    </lineage>
</organism>
<dbReference type="SUPFAM" id="SSF46894">
    <property type="entry name" value="C-terminal effector domain of the bipartite response regulators"/>
    <property type="match status" value="1"/>
</dbReference>